<dbReference type="InterPro" id="IPR012295">
    <property type="entry name" value="TBP_dom_sf"/>
</dbReference>
<dbReference type="VEuPathDB" id="VectorBase:LDEU004587"/>
<dbReference type="Pfam" id="PF00352">
    <property type="entry name" value="TBP"/>
    <property type="match status" value="2"/>
</dbReference>
<gene>
    <name evidence="4" type="ORF">B4U80_13717</name>
</gene>
<evidence type="ECO:0000313" key="5">
    <source>
        <dbReference type="Proteomes" id="UP000288716"/>
    </source>
</evidence>
<dbReference type="EMBL" id="NCKV01002004">
    <property type="protein sequence ID" value="RWS27453.1"/>
    <property type="molecule type" value="Genomic_DNA"/>
</dbReference>
<dbReference type="GO" id="GO:0006352">
    <property type="term" value="P:DNA-templated transcription initiation"/>
    <property type="evidence" value="ECO:0007669"/>
    <property type="project" value="InterPro"/>
</dbReference>
<protein>
    <submittedName>
        <fullName evidence="4">TATA-box-binding protein-like isoform X2</fullName>
    </submittedName>
</protein>
<dbReference type="SUPFAM" id="SSF55945">
    <property type="entry name" value="TATA-box binding protein-like"/>
    <property type="match status" value="2"/>
</dbReference>
<name>A0A443SIV1_9ACAR</name>
<keyword evidence="2" id="KW-0238">DNA-binding</keyword>
<evidence type="ECO:0000313" key="4">
    <source>
        <dbReference type="EMBL" id="RWS27453.1"/>
    </source>
</evidence>
<keyword evidence="3" id="KW-0804">Transcription</keyword>
<dbReference type="STRING" id="299467.A0A443SIV1"/>
<comment type="caution">
    <text evidence="4">The sequence shown here is derived from an EMBL/GenBank/DDBJ whole genome shotgun (WGS) entry which is preliminary data.</text>
</comment>
<organism evidence="4 5">
    <name type="scientific">Leptotrombidium deliense</name>
    <dbReference type="NCBI Taxonomy" id="299467"/>
    <lineage>
        <taxon>Eukaryota</taxon>
        <taxon>Metazoa</taxon>
        <taxon>Ecdysozoa</taxon>
        <taxon>Arthropoda</taxon>
        <taxon>Chelicerata</taxon>
        <taxon>Arachnida</taxon>
        <taxon>Acari</taxon>
        <taxon>Acariformes</taxon>
        <taxon>Trombidiformes</taxon>
        <taxon>Prostigmata</taxon>
        <taxon>Anystina</taxon>
        <taxon>Parasitengona</taxon>
        <taxon>Trombiculoidea</taxon>
        <taxon>Trombiculidae</taxon>
        <taxon>Leptotrombidium</taxon>
    </lineage>
</organism>
<dbReference type="InterPro" id="IPR000814">
    <property type="entry name" value="TBP"/>
</dbReference>
<dbReference type="Proteomes" id="UP000288716">
    <property type="component" value="Unassembled WGS sequence"/>
</dbReference>
<comment type="similarity">
    <text evidence="1">Belongs to the TBP family.</text>
</comment>
<dbReference type="Gene3D" id="3.30.310.10">
    <property type="entry name" value="TATA-Binding Protein"/>
    <property type="match status" value="2"/>
</dbReference>
<sequence>MDIHNYTITFKLNTIITNAYNKISKYNPFVFSGLVMKFNAPKVTFIIHKTGNVIMLGKFKNDRRVKYAVKKLENKIRKIYKDAEATDIVLKNVVVGGKKISHKLKPECLKDIFGKYFFYEPELFPGMRIFDEHSNACLTIFQNGKWYITGVTTIKYAEYFIARFETMFSSQNKIDECALN</sequence>
<dbReference type="AlphaFoldDB" id="A0A443SIV1"/>
<evidence type="ECO:0000256" key="1">
    <source>
        <dbReference type="ARBA" id="ARBA00005560"/>
    </source>
</evidence>
<dbReference type="GO" id="GO:0003677">
    <property type="term" value="F:DNA binding"/>
    <property type="evidence" value="ECO:0007669"/>
    <property type="project" value="UniProtKB-KW"/>
</dbReference>
<evidence type="ECO:0000256" key="2">
    <source>
        <dbReference type="ARBA" id="ARBA00023125"/>
    </source>
</evidence>
<dbReference type="PANTHER" id="PTHR10126">
    <property type="entry name" value="TATA-BOX BINDING PROTEIN"/>
    <property type="match status" value="1"/>
</dbReference>
<reference evidence="4 5" key="1">
    <citation type="journal article" date="2018" name="Gigascience">
        <title>Genomes of trombidid mites reveal novel predicted allergens and laterally-transferred genes associated with secondary metabolism.</title>
        <authorList>
            <person name="Dong X."/>
            <person name="Chaisiri K."/>
            <person name="Xia D."/>
            <person name="Armstrong S.D."/>
            <person name="Fang Y."/>
            <person name="Donnelly M.J."/>
            <person name="Kadowaki T."/>
            <person name="McGarry J.W."/>
            <person name="Darby A.C."/>
            <person name="Makepeace B.L."/>
        </authorList>
    </citation>
    <scope>NUCLEOTIDE SEQUENCE [LARGE SCALE GENOMIC DNA]</scope>
    <source>
        <strain evidence="4">UoL-UT</strain>
    </source>
</reference>
<accession>A0A443SIV1</accession>
<dbReference type="PRINTS" id="PR00686">
    <property type="entry name" value="TIFACTORIID"/>
</dbReference>
<proteinExistence type="inferred from homology"/>
<keyword evidence="5" id="KW-1185">Reference proteome</keyword>
<evidence type="ECO:0000256" key="3">
    <source>
        <dbReference type="ARBA" id="ARBA00023163"/>
    </source>
</evidence>